<keyword evidence="1" id="KW-0732">Signal</keyword>
<keyword evidence="3" id="KW-1185">Reference proteome</keyword>
<sequence>MKLPSILLALPLLGAAPAAAKVTWEVIYDTPPDRPHSVDFRIWDDALNGGGWAVHRHQCNGYDHGGDQQWTFDIAGSVPHYSATIKQEHFWIIKGSGVTYRTDHGTMWWDTGDLQKEEGKDKWRARGTAFD</sequence>
<evidence type="ECO:0000313" key="3">
    <source>
        <dbReference type="Proteomes" id="UP001174936"/>
    </source>
</evidence>
<feature type="signal peptide" evidence="1">
    <location>
        <begin position="1"/>
        <end position="20"/>
    </location>
</feature>
<dbReference type="AlphaFoldDB" id="A0AA39XXF3"/>
<feature type="chain" id="PRO_5041458418" evidence="1">
    <location>
        <begin position="21"/>
        <end position="131"/>
    </location>
</feature>
<evidence type="ECO:0000313" key="2">
    <source>
        <dbReference type="EMBL" id="KAK0642062.1"/>
    </source>
</evidence>
<evidence type="ECO:0000256" key="1">
    <source>
        <dbReference type="SAM" id="SignalP"/>
    </source>
</evidence>
<organism evidence="2 3">
    <name type="scientific">Cercophora newfieldiana</name>
    <dbReference type="NCBI Taxonomy" id="92897"/>
    <lineage>
        <taxon>Eukaryota</taxon>
        <taxon>Fungi</taxon>
        <taxon>Dikarya</taxon>
        <taxon>Ascomycota</taxon>
        <taxon>Pezizomycotina</taxon>
        <taxon>Sordariomycetes</taxon>
        <taxon>Sordariomycetidae</taxon>
        <taxon>Sordariales</taxon>
        <taxon>Lasiosphaeriaceae</taxon>
        <taxon>Cercophora</taxon>
    </lineage>
</organism>
<proteinExistence type="predicted"/>
<dbReference type="Proteomes" id="UP001174936">
    <property type="component" value="Unassembled WGS sequence"/>
</dbReference>
<reference evidence="2" key="1">
    <citation type="submission" date="2023-06" db="EMBL/GenBank/DDBJ databases">
        <title>Genome-scale phylogeny and comparative genomics of the fungal order Sordariales.</title>
        <authorList>
            <consortium name="Lawrence Berkeley National Laboratory"/>
            <person name="Hensen N."/>
            <person name="Bonometti L."/>
            <person name="Westerberg I."/>
            <person name="Brannstrom I.O."/>
            <person name="Guillou S."/>
            <person name="Cros-Aarteil S."/>
            <person name="Calhoun S."/>
            <person name="Haridas S."/>
            <person name="Kuo A."/>
            <person name="Mondo S."/>
            <person name="Pangilinan J."/>
            <person name="Riley R."/>
            <person name="Labutti K."/>
            <person name="Andreopoulos B."/>
            <person name="Lipzen A."/>
            <person name="Chen C."/>
            <person name="Yanf M."/>
            <person name="Daum C."/>
            <person name="Ng V."/>
            <person name="Clum A."/>
            <person name="Steindorff A."/>
            <person name="Ohm R."/>
            <person name="Martin F."/>
            <person name="Silar P."/>
            <person name="Natvig D."/>
            <person name="Lalanne C."/>
            <person name="Gautier V."/>
            <person name="Ament-Velasquez S.L."/>
            <person name="Kruys A."/>
            <person name="Hutchinson M.I."/>
            <person name="Powell A.J."/>
            <person name="Barry K."/>
            <person name="Miller A.N."/>
            <person name="Grigoriev I.V."/>
            <person name="Debuchy R."/>
            <person name="Gladieux P."/>
            <person name="Thoren M.H."/>
            <person name="Johannesson H."/>
        </authorList>
    </citation>
    <scope>NUCLEOTIDE SEQUENCE</scope>
    <source>
        <strain evidence="2">SMH2532-1</strain>
    </source>
</reference>
<protein>
    <submittedName>
        <fullName evidence="2">Uncharacterized protein</fullName>
    </submittedName>
</protein>
<name>A0AA39XXF3_9PEZI</name>
<dbReference type="EMBL" id="JAULSV010000006">
    <property type="protein sequence ID" value="KAK0642062.1"/>
    <property type="molecule type" value="Genomic_DNA"/>
</dbReference>
<accession>A0AA39XXF3</accession>
<comment type="caution">
    <text evidence="2">The sequence shown here is derived from an EMBL/GenBank/DDBJ whole genome shotgun (WGS) entry which is preliminary data.</text>
</comment>
<gene>
    <name evidence="2" type="ORF">B0T16DRAFT_462078</name>
</gene>